<dbReference type="Proteomes" id="UP000821845">
    <property type="component" value="Chromosome 10"/>
</dbReference>
<keyword evidence="2" id="KW-1185">Reference proteome</keyword>
<evidence type="ECO:0000313" key="2">
    <source>
        <dbReference type="Proteomes" id="UP000821845"/>
    </source>
</evidence>
<organism evidence="1 2">
    <name type="scientific">Hyalomma asiaticum</name>
    <name type="common">Tick</name>
    <dbReference type="NCBI Taxonomy" id="266040"/>
    <lineage>
        <taxon>Eukaryota</taxon>
        <taxon>Metazoa</taxon>
        <taxon>Ecdysozoa</taxon>
        <taxon>Arthropoda</taxon>
        <taxon>Chelicerata</taxon>
        <taxon>Arachnida</taxon>
        <taxon>Acari</taxon>
        <taxon>Parasitiformes</taxon>
        <taxon>Ixodida</taxon>
        <taxon>Ixodoidea</taxon>
        <taxon>Ixodidae</taxon>
        <taxon>Hyalomminae</taxon>
        <taxon>Hyalomma</taxon>
    </lineage>
</organism>
<name>A0ACB7TC13_HYAAI</name>
<comment type="caution">
    <text evidence="1">The sequence shown here is derived from an EMBL/GenBank/DDBJ whole genome shotgun (WGS) entry which is preliminary data.</text>
</comment>
<evidence type="ECO:0000313" key="1">
    <source>
        <dbReference type="EMBL" id="KAH6942937.1"/>
    </source>
</evidence>
<sequence>MQTEPTERRREVSAVSAGSATNGELRTSVGRGTRAAGCSEAHIISPDKTMAASMQPTMTSSQIKKYSAQPRKMNLSNTLYKITGPVVGACAGDCAIEIECKTTKRVHPLSMDSEGSSDSIARTTWNEIKRKVDKRNETARSFHLWPNCFSAFWLRSKCSRRTPLVRPRAGGGPSQGIWPPLRGRIISVLAWPSPVLLHCLRDRPTPGGLLATGSCSRIRHGGGYQSRRTSASSDRTTSQDQATTSGPGEELVRVYNISLPASLGPAAWRPPWTHRSGNTTAGASCCCPGPLGPAACRVLPAGHRHASGVFLEAFFWGPGRGPWHISIVVVVVRLGPARPARAIPEGPPPAEAFSSPVQGLRLFNVVLVLFGLGRRAGPSPATTASATIQEAASIHRGRVFGTVTSSAATAGRASLIAANVQPVTGVRIADGSSACATGAEPFPGRRQAPGVLPRAATASLHGGGCPPPCPAGVSAKTFRPPLLRGRPPGPRDVPGAAPVPAVPDVLHHGRGPAQPHQEASGGRRQGRPQHRGAAGGPNIQGPPHRNPTSCRDVTGRQRHRRTAALTPALRPRTPGTDVRPRGRRRLPWSPPPFGCLS</sequence>
<protein>
    <submittedName>
        <fullName evidence="1">Uncharacterized protein</fullName>
    </submittedName>
</protein>
<reference evidence="1" key="1">
    <citation type="submission" date="2020-05" db="EMBL/GenBank/DDBJ databases">
        <title>Large-scale comparative analyses of tick genomes elucidate their genetic diversity and vector capacities.</title>
        <authorList>
            <person name="Jia N."/>
            <person name="Wang J."/>
            <person name="Shi W."/>
            <person name="Du L."/>
            <person name="Sun Y."/>
            <person name="Zhan W."/>
            <person name="Jiang J."/>
            <person name="Wang Q."/>
            <person name="Zhang B."/>
            <person name="Ji P."/>
            <person name="Sakyi L.B."/>
            <person name="Cui X."/>
            <person name="Yuan T."/>
            <person name="Jiang B."/>
            <person name="Yang W."/>
            <person name="Lam T.T.-Y."/>
            <person name="Chang Q."/>
            <person name="Ding S."/>
            <person name="Wang X."/>
            <person name="Zhu J."/>
            <person name="Ruan X."/>
            <person name="Zhao L."/>
            <person name="Wei J."/>
            <person name="Que T."/>
            <person name="Du C."/>
            <person name="Cheng J."/>
            <person name="Dai P."/>
            <person name="Han X."/>
            <person name="Huang E."/>
            <person name="Gao Y."/>
            <person name="Liu J."/>
            <person name="Shao H."/>
            <person name="Ye R."/>
            <person name="Li L."/>
            <person name="Wei W."/>
            <person name="Wang X."/>
            <person name="Wang C."/>
            <person name="Yang T."/>
            <person name="Huo Q."/>
            <person name="Li W."/>
            <person name="Guo W."/>
            <person name="Chen H."/>
            <person name="Zhou L."/>
            <person name="Ni X."/>
            <person name="Tian J."/>
            <person name="Zhou Y."/>
            <person name="Sheng Y."/>
            <person name="Liu T."/>
            <person name="Pan Y."/>
            <person name="Xia L."/>
            <person name="Li J."/>
            <person name="Zhao F."/>
            <person name="Cao W."/>
        </authorList>
    </citation>
    <scope>NUCLEOTIDE SEQUENCE</scope>
    <source>
        <strain evidence="1">Hyas-2018</strain>
    </source>
</reference>
<accession>A0ACB7TC13</accession>
<gene>
    <name evidence="1" type="ORF">HPB50_012244</name>
</gene>
<dbReference type="EMBL" id="CM023490">
    <property type="protein sequence ID" value="KAH6942937.1"/>
    <property type="molecule type" value="Genomic_DNA"/>
</dbReference>
<proteinExistence type="predicted"/>